<dbReference type="EMBL" id="KU377538">
    <property type="protein sequence ID" value="ANS71038.1"/>
    <property type="molecule type" value="Genomic_DNA"/>
</dbReference>
<accession>A0A1B1MR29</accession>
<evidence type="ECO:0000313" key="2">
    <source>
        <dbReference type="EMBL" id="ANS71038.1"/>
    </source>
</evidence>
<evidence type="ECO:0000256" key="1">
    <source>
        <dbReference type="ARBA" id="ARBA00007936"/>
    </source>
</evidence>
<protein>
    <submittedName>
        <fullName evidence="2">Fibroblast growth factor</fullName>
    </submittedName>
</protein>
<comment type="similarity">
    <text evidence="1">Belongs to the heparin-binding growth factors family.</text>
</comment>
<dbReference type="InterPro" id="IPR008996">
    <property type="entry name" value="IL1/FGF"/>
</dbReference>
<organismHost>
    <name type="scientific">Lepidoptera</name>
    <name type="common">moths &amp; butterflies</name>
    <dbReference type="NCBI Taxonomy" id="7088"/>
</organismHost>
<dbReference type="Pfam" id="PF00167">
    <property type="entry name" value="FGF"/>
    <property type="match status" value="1"/>
</dbReference>
<sequence>MPLAASTGRFVQIGINRRLLTCFANGTVAGSDLDGAAIENTVWRRWAPNFNEIVVQSLAACLFVCINDCGFVYSAATPNKECLFAEEMGENRYTYLYRVHDRNRVYVAIGLDGKPRRVVVPVGQPLAHHAQPTSIIYREYNSSLPLNDRCPNNAKTLRASLAFKPKKICKNKHQSSSLLSSNLLPPPPAPPAAPRTLFGLEEAQFSTTTTTVAMVATEEDSYYLEGAERNNYYYKNVDEQVDIRLLQQKNRKASAGAAGAATTTSIEKSIESMLQEYDNLTSAEAPPANLMAVARHENKFLNVNNFIFNKCNINNL</sequence>
<dbReference type="InterPro" id="IPR002209">
    <property type="entry name" value="Fibroblast_GF_fam"/>
</dbReference>
<reference evidence="2" key="1">
    <citation type="journal article" date="2016" name="J. Invertebr. Pathol.">
        <title>An alphabaculovirus isolated from dead Lymantria dispar larvae shows high genetic similarity to baculovirus previously isolated from Lymantria monacha - An example of adaptation to a new host.</title>
        <authorList>
            <person name="Rabalski L."/>
            <person name="Krejmer-Rabalska M."/>
            <person name="Skrzecz I."/>
            <person name="Wasag B."/>
            <person name="Szewczyk B."/>
        </authorList>
    </citation>
    <scope>NUCLEOTIDE SEQUENCE</scope>
    <source>
        <strain evidence="2">BNP</strain>
    </source>
</reference>
<name>A0A1B1MR29_NPVLD</name>
<dbReference type="GO" id="GO:0008083">
    <property type="term" value="F:growth factor activity"/>
    <property type="evidence" value="ECO:0007669"/>
    <property type="project" value="InterPro"/>
</dbReference>
<dbReference type="CDD" id="cd23311">
    <property type="entry name" value="beta-trefoil_FGF_Bnl-like"/>
    <property type="match status" value="1"/>
</dbReference>
<dbReference type="Gene3D" id="2.80.10.50">
    <property type="match status" value="1"/>
</dbReference>
<proteinExistence type="inferred from homology"/>
<dbReference type="SUPFAM" id="SSF50353">
    <property type="entry name" value="Cytokine"/>
    <property type="match status" value="1"/>
</dbReference>
<dbReference type="SMART" id="SM00442">
    <property type="entry name" value="FGF"/>
    <property type="match status" value="1"/>
</dbReference>
<organism evidence="2">
    <name type="scientific">Lymantria dispar multicapsid nuclear polyhedrosis virus</name>
    <name type="common">LdMNPV</name>
    <dbReference type="NCBI Taxonomy" id="10449"/>
    <lineage>
        <taxon>Viruses</taxon>
        <taxon>Viruses incertae sedis</taxon>
        <taxon>Naldaviricetes</taxon>
        <taxon>Lefavirales</taxon>
        <taxon>Baculoviridae</taxon>
        <taxon>Alphabaculovirus</taxon>
        <taxon>Alphabaculovirus lydisparis</taxon>
    </lineage>
</organism>